<feature type="transmembrane region" description="Helical" evidence="7">
    <location>
        <begin position="118"/>
        <end position="137"/>
    </location>
</feature>
<feature type="transmembrane region" description="Helical" evidence="7">
    <location>
        <begin position="291"/>
        <end position="319"/>
    </location>
</feature>
<accession>A0A437MEJ7</accession>
<dbReference type="Pfam" id="PF01566">
    <property type="entry name" value="Nramp"/>
    <property type="match status" value="1"/>
</dbReference>
<evidence type="ECO:0000313" key="8">
    <source>
        <dbReference type="EMBL" id="RVT96042.1"/>
    </source>
</evidence>
<dbReference type="GO" id="GO:0015293">
    <property type="term" value="F:symporter activity"/>
    <property type="evidence" value="ECO:0007669"/>
    <property type="project" value="UniProtKB-KW"/>
</dbReference>
<keyword evidence="6 7" id="KW-0472">Membrane</keyword>
<evidence type="ECO:0000256" key="7">
    <source>
        <dbReference type="SAM" id="Phobius"/>
    </source>
</evidence>
<dbReference type="EMBL" id="SACL01000004">
    <property type="protein sequence ID" value="RVT96042.1"/>
    <property type="molecule type" value="Genomic_DNA"/>
</dbReference>
<dbReference type="GO" id="GO:0005384">
    <property type="term" value="F:manganese ion transmembrane transporter activity"/>
    <property type="evidence" value="ECO:0007669"/>
    <property type="project" value="TreeGrafter"/>
</dbReference>
<name>A0A437MEJ7_9PROT</name>
<evidence type="ECO:0000256" key="5">
    <source>
        <dbReference type="ARBA" id="ARBA00022989"/>
    </source>
</evidence>
<protein>
    <submittedName>
        <fullName evidence="8">Divalent metal cation transporter</fullName>
    </submittedName>
</protein>
<keyword evidence="3 7" id="KW-0812">Transmembrane</keyword>
<keyword evidence="5 7" id="KW-1133">Transmembrane helix</keyword>
<dbReference type="GO" id="GO:0005886">
    <property type="term" value="C:plasma membrane"/>
    <property type="evidence" value="ECO:0007669"/>
    <property type="project" value="TreeGrafter"/>
</dbReference>
<organism evidence="8 9">
    <name type="scientific">Rhodovarius crocodyli</name>
    <dbReference type="NCBI Taxonomy" id="1979269"/>
    <lineage>
        <taxon>Bacteria</taxon>
        <taxon>Pseudomonadati</taxon>
        <taxon>Pseudomonadota</taxon>
        <taxon>Alphaproteobacteria</taxon>
        <taxon>Acetobacterales</taxon>
        <taxon>Roseomonadaceae</taxon>
        <taxon>Rhodovarius</taxon>
    </lineage>
</organism>
<reference evidence="8 9" key="1">
    <citation type="submission" date="2019-01" db="EMBL/GenBank/DDBJ databases">
        <authorList>
            <person name="Chen W.-M."/>
        </authorList>
    </citation>
    <scope>NUCLEOTIDE SEQUENCE [LARGE SCALE GENOMIC DNA]</scope>
    <source>
        <strain evidence="8 9">CCP-6</strain>
    </source>
</reference>
<evidence type="ECO:0000256" key="1">
    <source>
        <dbReference type="ARBA" id="ARBA00004141"/>
    </source>
</evidence>
<evidence type="ECO:0000256" key="2">
    <source>
        <dbReference type="ARBA" id="ARBA00022448"/>
    </source>
</evidence>
<evidence type="ECO:0000313" key="9">
    <source>
        <dbReference type="Proteomes" id="UP000282957"/>
    </source>
</evidence>
<feature type="transmembrane region" description="Helical" evidence="7">
    <location>
        <begin position="403"/>
        <end position="421"/>
    </location>
</feature>
<dbReference type="GO" id="GO:0034755">
    <property type="term" value="P:iron ion transmembrane transport"/>
    <property type="evidence" value="ECO:0007669"/>
    <property type="project" value="TreeGrafter"/>
</dbReference>
<feature type="transmembrane region" description="Helical" evidence="7">
    <location>
        <begin position="339"/>
        <end position="358"/>
    </location>
</feature>
<feature type="transmembrane region" description="Helical" evidence="7">
    <location>
        <begin position="189"/>
        <end position="208"/>
    </location>
</feature>
<dbReference type="InterPro" id="IPR001046">
    <property type="entry name" value="NRAMP_fam"/>
</dbReference>
<proteinExistence type="predicted"/>
<keyword evidence="9" id="KW-1185">Reference proteome</keyword>
<feature type="transmembrane region" description="Helical" evidence="7">
    <location>
        <begin position="245"/>
        <end position="271"/>
    </location>
</feature>
<dbReference type="GO" id="GO:0015086">
    <property type="term" value="F:cadmium ion transmembrane transporter activity"/>
    <property type="evidence" value="ECO:0007669"/>
    <property type="project" value="TreeGrafter"/>
</dbReference>
<evidence type="ECO:0000256" key="6">
    <source>
        <dbReference type="ARBA" id="ARBA00023136"/>
    </source>
</evidence>
<evidence type="ECO:0000256" key="3">
    <source>
        <dbReference type="ARBA" id="ARBA00022692"/>
    </source>
</evidence>
<dbReference type="AlphaFoldDB" id="A0A437MEJ7"/>
<comment type="caution">
    <text evidence="8">The sequence shown here is derived from an EMBL/GenBank/DDBJ whole genome shotgun (WGS) entry which is preliminary data.</text>
</comment>
<keyword evidence="4" id="KW-0769">Symport</keyword>
<dbReference type="PANTHER" id="PTHR11706">
    <property type="entry name" value="SOLUTE CARRIER PROTEIN FAMILY 11 MEMBER"/>
    <property type="match status" value="1"/>
</dbReference>
<feature type="transmembrane region" description="Helical" evidence="7">
    <location>
        <begin position="364"/>
        <end position="387"/>
    </location>
</feature>
<dbReference type="OrthoDB" id="9787548at2"/>
<feature type="transmembrane region" description="Helical" evidence="7">
    <location>
        <begin position="149"/>
        <end position="169"/>
    </location>
</feature>
<feature type="transmembrane region" description="Helical" evidence="7">
    <location>
        <begin position="47"/>
        <end position="66"/>
    </location>
</feature>
<dbReference type="PANTHER" id="PTHR11706:SF33">
    <property type="entry name" value="NATURAL RESISTANCE-ASSOCIATED MACROPHAGE PROTEIN 2"/>
    <property type="match status" value="1"/>
</dbReference>
<dbReference type="Proteomes" id="UP000282957">
    <property type="component" value="Unassembled WGS sequence"/>
</dbReference>
<sequence length="422" mass="44487">MRMAQHGMGKGGWFRRLGPGLITGAADDDPSGIATYSQAGAQFGPNMLWTVVLTFPLMAAIQSICARIGRVTGKGLAANMLHLLPRPVVQGLVALLFLANAVNIGADLSAMGAAVELLLGRGQVVFAVLFAALSLLLQVFVPYHRYVHFLKWLTLSLFAYAGILLAVRIDWWAVLLGTVWPRFALTRDACMTVVAVFGTTISPYLFFWQSAEEVEEASQEGVCASLLECPDLAPRELDRIGADTLVGMGFSNAIAFCIMLTTAVTLHATGVTDIATSADAARALRPIAGDLAFLLFSLGIIGTGLLALPVLAGSAAYAIGELHGWRAGLEEKPGNAKGFYGVIALGFAAGLLMLFLPIDPIKALFWSAVLNGVIAVPLMAATILVAGSRARMGQFAATRPQRVLAWAATGVMAAAALAMFLL</sequence>
<comment type="subcellular location">
    <subcellularLocation>
        <location evidence="1">Membrane</location>
        <topology evidence="1">Multi-pass membrane protein</topology>
    </subcellularLocation>
</comment>
<feature type="transmembrane region" description="Helical" evidence="7">
    <location>
        <begin position="87"/>
        <end position="106"/>
    </location>
</feature>
<evidence type="ECO:0000256" key="4">
    <source>
        <dbReference type="ARBA" id="ARBA00022847"/>
    </source>
</evidence>
<keyword evidence="2" id="KW-0813">Transport</keyword>
<gene>
    <name evidence="8" type="ORF">EOD42_13015</name>
</gene>